<evidence type="ECO:0000259" key="7">
    <source>
        <dbReference type="Pfam" id="PF02771"/>
    </source>
</evidence>
<dbReference type="InterPro" id="IPR009075">
    <property type="entry name" value="AcylCo_DH/oxidase_C"/>
</dbReference>
<dbReference type="AlphaFoldDB" id="A0A7Y9S4H7"/>
<sequence>MDFSLDEDLVSLADLARTIFTDLARPERIREVETSETRTDDQLWQALGQAGLLGLVVGEDADGAGLGLDALCVVLEEQGRTVAPVPLWSAGVAALALTQHGTDSQQALLPGLASGADRLTVALEEFAPATAQAPLTQARADGERWLLTGTKAAVPTPAGASGVLVAATGPEGPAVYLVATDAEGVEWEQSITTTHDLAANLVLTDAPAELVPVPLAELIAHATLALAAIQVGVADGAMRLAATYLSGREQFGRPLATFQAVAHQLADCWIDVDAMRSTLWQGLESLRPADAADGASNGVAAATTSAVLTAKWWCNQAGLDVVHRTQHLHGGIGVDVDYPVHRHFLWGRQIANTLGGSSAALADLGRLLTATR</sequence>
<dbReference type="Gene3D" id="1.20.140.10">
    <property type="entry name" value="Butyryl-CoA Dehydrogenase, subunit A, domain 3"/>
    <property type="match status" value="1"/>
</dbReference>
<dbReference type="SUPFAM" id="SSF47203">
    <property type="entry name" value="Acyl-CoA dehydrogenase C-terminal domain-like"/>
    <property type="match status" value="1"/>
</dbReference>
<dbReference type="EC" id="1.3.8.7" evidence="8"/>
<evidence type="ECO:0000256" key="3">
    <source>
        <dbReference type="ARBA" id="ARBA00022630"/>
    </source>
</evidence>
<evidence type="ECO:0000256" key="4">
    <source>
        <dbReference type="ARBA" id="ARBA00022827"/>
    </source>
</evidence>
<dbReference type="PANTHER" id="PTHR43884:SF20">
    <property type="entry name" value="ACYL-COA DEHYDROGENASE FADE28"/>
    <property type="match status" value="1"/>
</dbReference>
<keyword evidence="3" id="KW-0285">Flavoprotein</keyword>
<evidence type="ECO:0000259" key="6">
    <source>
        <dbReference type="Pfam" id="PF00441"/>
    </source>
</evidence>
<dbReference type="Proteomes" id="UP000540656">
    <property type="component" value="Unassembled WGS sequence"/>
</dbReference>
<feature type="domain" description="Acyl-CoA dehydrogenase/oxidase N-terminal" evidence="7">
    <location>
        <begin position="10"/>
        <end position="115"/>
    </location>
</feature>
<keyword evidence="4" id="KW-0274">FAD</keyword>
<dbReference type="Pfam" id="PF00441">
    <property type="entry name" value="Acyl-CoA_dh_1"/>
    <property type="match status" value="1"/>
</dbReference>
<keyword evidence="9" id="KW-1185">Reference proteome</keyword>
<dbReference type="InterPro" id="IPR037069">
    <property type="entry name" value="AcylCoA_DH/ox_N_sf"/>
</dbReference>
<dbReference type="GO" id="GO:0050660">
    <property type="term" value="F:flavin adenine dinucleotide binding"/>
    <property type="evidence" value="ECO:0007669"/>
    <property type="project" value="InterPro"/>
</dbReference>
<protein>
    <submittedName>
        <fullName evidence="8">Acyl-CoA dehydrogenase</fullName>
        <ecNumber evidence="8">1.3.8.7</ecNumber>
    </submittedName>
</protein>
<comment type="cofactor">
    <cofactor evidence="1">
        <name>FAD</name>
        <dbReference type="ChEBI" id="CHEBI:57692"/>
    </cofactor>
</comment>
<feature type="domain" description="Acyl-CoA dehydrogenase/oxidase C-terminal" evidence="6">
    <location>
        <begin position="219"/>
        <end position="359"/>
    </location>
</feature>
<dbReference type="EMBL" id="JACCAA010000001">
    <property type="protein sequence ID" value="NYG59933.1"/>
    <property type="molecule type" value="Genomic_DNA"/>
</dbReference>
<reference evidence="8 9" key="1">
    <citation type="submission" date="2020-07" db="EMBL/GenBank/DDBJ databases">
        <title>Sequencing the genomes of 1000 actinobacteria strains.</title>
        <authorList>
            <person name="Klenk H.-P."/>
        </authorList>
    </citation>
    <scope>NUCLEOTIDE SEQUENCE [LARGE SCALE GENOMIC DNA]</scope>
    <source>
        <strain evidence="8 9">DSM 23819</strain>
    </source>
</reference>
<comment type="caution">
    <text evidence="8">The sequence shown here is derived from an EMBL/GenBank/DDBJ whole genome shotgun (WGS) entry which is preliminary data.</text>
</comment>
<dbReference type="Pfam" id="PF02771">
    <property type="entry name" value="Acyl-CoA_dh_N"/>
    <property type="match status" value="1"/>
</dbReference>
<comment type="similarity">
    <text evidence="2">Belongs to the acyl-CoA dehydrogenase family.</text>
</comment>
<evidence type="ECO:0000313" key="9">
    <source>
        <dbReference type="Proteomes" id="UP000540656"/>
    </source>
</evidence>
<dbReference type="CDD" id="cd00567">
    <property type="entry name" value="ACAD"/>
    <property type="match status" value="1"/>
</dbReference>
<accession>A0A7Y9S4H7</accession>
<dbReference type="SUPFAM" id="SSF56645">
    <property type="entry name" value="Acyl-CoA dehydrogenase NM domain-like"/>
    <property type="match status" value="1"/>
</dbReference>
<dbReference type="RefSeq" id="WP_179502930.1">
    <property type="nucleotide sequence ID" value="NZ_JACCAA010000001.1"/>
</dbReference>
<evidence type="ECO:0000256" key="1">
    <source>
        <dbReference type="ARBA" id="ARBA00001974"/>
    </source>
</evidence>
<dbReference type="GO" id="GO:0070991">
    <property type="term" value="F:medium-chain fatty acyl-CoA dehydrogenase activity"/>
    <property type="evidence" value="ECO:0007669"/>
    <property type="project" value="UniProtKB-EC"/>
</dbReference>
<name>A0A7Y9S4H7_9ACTN</name>
<dbReference type="InterPro" id="IPR009100">
    <property type="entry name" value="AcylCoA_DH/oxidase_NM_dom_sf"/>
</dbReference>
<dbReference type="InterPro" id="IPR046373">
    <property type="entry name" value="Acyl-CoA_Oxase/DH_mid-dom_sf"/>
</dbReference>
<evidence type="ECO:0000313" key="8">
    <source>
        <dbReference type="EMBL" id="NYG59933.1"/>
    </source>
</evidence>
<proteinExistence type="inferred from homology"/>
<keyword evidence="5 8" id="KW-0560">Oxidoreductase</keyword>
<evidence type="ECO:0000256" key="5">
    <source>
        <dbReference type="ARBA" id="ARBA00023002"/>
    </source>
</evidence>
<dbReference type="PANTHER" id="PTHR43884">
    <property type="entry name" value="ACYL-COA DEHYDROGENASE"/>
    <property type="match status" value="1"/>
</dbReference>
<evidence type="ECO:0000256" key="2">
    <source>
        <dbReference type="ARBA" id="ARBA00009347"/>
    </source>
</evidence>
<dbReference type="InterPro" id="IPR013786">
    <property type="entry name" value="AcylCoA_DH/ox_N"/>
</dbReference>
<gene>
    <name evidence="8" type="ORF">BJ980_002856</name>
</gene>
<dbReference type="Gene3D" id="1.10.540.10">
    <property type="entry name" value="Acyl-CoA dehydrogenase/oxidase, N-terminal domain"/>
    <property type="match status" value="1"/>
</dbReference>
<dbReference type="InterPro" id="IPR036250">
    <property type="entry name" value="AcylCo_DH-like_C"/>
</dbReference>
<organism evidence="8 9">
    <name type="scientific">Nocardioides daedukensis</name>
    <dbReference type="NCBI Taxonomy" id="634462"/>
    <lineage>
        <taxon>Bacteria</taxon>
        <taxon>Bacillati</taxon>
        <taxon>Actinomycetota</taxon>
        <taxon>Actinomycetes</taxon>
        <taxon>Propionibacteriales</taxon>
        <taxon>Nocardioidaceae</taxon>
        <taxon>Nocardioides</taxon>
    </lineage>
</organism>
<dbReference type="Gene3D" id="2.40.110.10">
    <property type="entry name" value="Butyryl-CoA Dehydrogenase, subunit A, domain 2"/>
    <property type="match status" value="1"/>
</dbReference>